<geneLocation type="organellar chromatophore" evidence="1"/>
<gene>
    <name evidence="1" type="ordered locus">PCC_0428</name>
</gene>
<accession>B1X4J8</accession>
<protein>
    <submittedName>
        <fullName evidence="1">Uncharacterized protein</fullName>
    </submittedName>
</protein>
<sequence>MVTNLIHDFRMSLMKDILPIGMAIAKRIWRRGPKDMIEIFTIAESPIERLREEGNEAARLVRETLDGILPGLGNPPVKTNINRQYGMPINCVQINELETILNQIELDLDLLSKCLKNL</sequence>
<proteinExistence type="predicted"/>
<dbReference type="AlphaFoldDB" id="B1X4J8"/>
<dbReference type="EMBL" id="CP000815">
    <property type="protein sequence ID" value="ACB42867.1"/>
    <property type="molecule type" value="Genomic_DNA"/>
</dbReference>
<reference evidence="1" key="2">
    <citation type="journal article" date="2008" name="Curr. Biol.">
        <title>Chromatophore genome sequence of Paulinella sheds light on acquisition of photosynthesis by eukaryotes.</title>
        <authorList>
            <person name="Nowack E.C.M."/>
            <person name="Melkonian M."/>
            <person name="Gloeckner G."/>
        </authorList>
    </citation>
    <scope>NUCLEOTIDE SEQUENCE [LARGE SCALE GENOMIC DNA]</scope>
</reference>
<dbReference type="GeneID" id="6481861"/>
<name>B1X4J8_PAUCH</name>
<organism evidence="1">
    <name type="scientific">Paulinella chromatophora</name>
    <dbReference type="NCBI Taxonomy" id="39717"/>
    <lineage>
        <taxon>Eukaryota</taxon>
        <taxon>Sar</taxon>
        <taxon>Rhizaria</taxon>
        <taxon>Cercozoa</taxon>
        <taxon>Imbricatea</taxon>
        <taxon>Silicofilosea</taxon>
        <taxon>Euglyphida</taxon>
        <taxon>Paulinellidae</taxon>
        <taxon>Paulinella</taxon>
    </lineage>
</organism>
<evidence type="ECO:0000313" key="1">
    <source>
        <dbReference type="EMBL" id="ACB42867.1"/>
    </source>
</evidence>
<reference evidence="1" key="1">
    <citation type="submission" date="2007-08" db="EMBL/GenBank/DDBJ databases">
        <authorList>
            <person name="Gloeckner G."/>
            <person name="Nowack E."/>
            <person name="Melkonian M."/>
        </authorList>
    </citation>
    <scope>NUCLEOTIDE SEQUENCE</scope>
</reference>
<dbReference type="RefSeq" id="YP_002049077.1">
    <property type="nucleotide sequence ID" value="NC_011087.1"/>
</dbReference>
<keyword evidence="1" id="KW-0934">Plastid</keyword>